<name>E5A7A5_LEPMJ</name>
<feature type="compositionally biased region" description="Low complexity" evidence="1">
    <location>
        <begin position="78"/>
        <end position="93"/>
    </location>
</feature>
<gene>
    <name evidence="2" type="ORF">LEMA_P087390.1</name>
</gene>
<dbReference type="InParanoid" id="E5A7A5"/>
<dbReference type="VEuPathDB" id="FungiDB:LEMA_P087390.1"/>
<proteinExistence type="predicted"/>
<dbReference type="AlphaFoldDB" id="E5A7A5"/>
<evidence type="ECO:0000256" key="1">
    <source>
        <dbReference type="SAM" id="MobiDB-lite"/>
    </source>
</evidence>
<feature type="compositionally biased region" description="Basic residues" evidence="1">
    <location>
        <begin position="131"/>
        <end position="149"/>
    </location>
</feature>
<dbReference type="Proteomes" id="UP000002668">
    <property type="component" value="Genome"/>
</dbReference>
<evidence type="ECO:0000313" key="2">
    <source>
        <dbReference type="EMBL" id="CBX99500.1"/>
    </source>
</evidence>
<keyword evidence="3" id="KW-1185">Reference proteome</keyword>
<evidence type="ECO:0000313" key="3">
    <source>
        <dbReference type="Proteomes" id="UP000002668"/>
    </source>
</evidence>
<organism evidence="2 3">
    <name type="scientific">Leptosphaeria maculans (strain JN3 / isolate v23.1.3 / race Av1-4-5-6-7-8)</name>
    <name type="common">Blackleg fungus</name>
    <name type="synonym">Phoma lingam</name>
    <dbReference type="NCBI Taxonomy" id="985895"/>
    <lineage>
        <taxon>Eukaryota</taxon>
        <taxon>Fungi</taxon>
        <taxon>Dikarya</taxon>
        <taxon>Ascomycota</taxon>
        <taxon>Pezizomycotina</taxon>
        <taxon>Dothideomycetes</taxon>
        <taxon>Pleosporomycetidae</taxon>
        <taxon>Pleosporales</taxon>
        <taxon>Pleosporineae</taxon>
        <taxon>Leptosphaeriaceae</taxon>
        <taxon>Plenodomus</taxon>
        <taxon>Plenodomus lingam/Leptosphaeria maculans species complex</taxon>
    </lineage>
</organism>
<feature type="region of interest" description="Disordered" evidence="1">
    <location>
        <begin position="78"/>
        <end position="184"/>
    </location>
</feature>
<sequence length="216" mass="22983">MPPKKEAGDGLLKEFEDRETKLIAAAFLSTTGPDKFDYDLMAALTGNTVGSLKKMWPPVKRKAMEKYTGFAKFLGQPSTSTAAAASSPAPKIAASKKRKAASEDETPDNNASGGRTDSTAAIDKSDGNKSNSKKKTPVAKKPAGRPRKQIKMEEEEEEGGGGEGAKDDAMDELDVHSAGGSDGLREYALRNGVWGWWDAANGEGTDNQATVDEEEI</sequence>
<feature type="region of interest" description="Disordered" evidence="1">
    <location>
        <begin position="197"/>
        <end position="216"/>
    </location>
</feature>
<dbReference type="OMA" id="KKMWPPV"/>
<dbReference type="eggNOG" id="ENOG502TDF1">
    <property type="taxonomic scope" value="Eukaryota"/>
</dbReference>
<dbReference type="HOGENOM" id="CLU_091797_0_0_1"/>
<dbReference type="OrthoDB" id="3796455at2759"/>
<protein>
    <submittedName>
        <fullName evidence="2">Uncharacterized protein</fullName>
    </submittedName>
</protein>
<feature type="compositionally biased region" description="Polar residues" evidence="1">
    <location>
        <begin position="108"/>
        <end position="119"/>
    </location>
</feature>
<dbReference type="EMBL" id="FP929136">
    <property type="protein sequence ID" value="CBX99500.1"/>
    <property type="molecule type" value="Genomic_DNA"/>
</dbReference>
<reference evidence="3" key="1">
    <citation type="journal article" date="2011" name="Nat. Commun.">
        <title>Effector diversification within compartments of the Leptosphaeria maculans genome affected by Repeat-Induced Point mutations.</title>
        <authorList>
            <person name="Rouxel T."/>
            <person name="Grandaubert J."/>
            <person name="Hane J.K."/>
            <person name="Hoede C."/>
            <person name="van de Wouw A.P."/>
            <person name="Couloux A."/>
            <person name="Dominguez V."/>
            <person name="Anthouard V."/>
            <person name="Bally P."/>
            <person name="Bourras S."/>
            <person name="Cozijnsen A.J."/>
            <person name="Ciuffetti L.M."/>
            <person name="Degrave A."/>
            <person name="Dilmaghani A."/>
            <person name="Duret L."/>
            <person name="Fudal I."/>
            <person name="Goodwin S.B."/>
            <person name="Gout L."/>
            <person name="Glaser N."/>
            <person name="Linglin J."/>
            <person name="Kema G.H.J."/>
            <person name="Lapalu N."/>
            <person name="Lawrence C.B."/>
            <person name="May K."/>
            <person name="Meyer M."/>
            <person name="Ollivier B."/>
            <person name="Poulain J."/>
            <person name="Schoch C.L."/>
            <person name="Simon A."/>
            <person name="Spatafora J.W."/>
            <person name="Stachowiak A."/>
            <person name="Turgeon B.G."/>
            <person name="Tyler B.M."/>
            <person name="Vincent D."/>
            <person name="Weissenbach J."/>
            <person name="Amselem J."/>
            <person name="Quesneville H."/>
            <person name="Oliver R.P."/>
            <person name="Wincker P."/>
            <person name="Balesdent M.-H."/>
            <person name="Howlett B.J."/>
        </authorList>
    </citation>
    <scope>NUCLEOTIDE SEQUENCE [LARGE SCALE GENOMIC DNA]</scope>
    <source>
        <strain evidence="3">JN3 / isolate v23.1.3 / race Av1-4-5-6-7-8</strain>
    </source>
</reference>
<accession>E5A7A5</accession>